<dbReference type="Pfam" id="PF13786">
    <property type="entry name" value="DUF4179"/>
    <property type="match status" value="1"/>
</dbReference>
<keyword evidence="1" id="KW-0472">Membrane</keyword>
<accession>A0ABS7KZL6</accession>
<evidence type="ECO:0000313" key="3">
    <source>
        <dbReference type="EMBL" id="MBY0756037.1"/>
    </source>
</evidence>
<keyword evidence="4" id="KW-1185">Reference proteome</keyword>
<comment type="caution">
    <text evidence="3">The sequence shown here is derived from an EMBL/GenBank/DDBJ whole genome shotgun (WGS) entry which is preliminary data.</text>
</comment>
<dbReference type="InterPro" id="IPR025436">
    <property type="entry name" value="DUF4179"/>
</dbReference>
<keyword evidence="1" id="KW-1133">Transmembrane helix</keyword>
<dbReference type="EMBL" id="JAIKTU010000008">
    <property type="protein sequence ID" value="MBY0756037.1"/>
    <property type="molecule type" value="Genomic_DNA"/>
</dbReference>
<dbReference type="Proteomes" id="UP001299068">
    <property type="component" value="Unassembled WGS sequence"/>
</dbReference>
<keyword evidence="1" id="KW-0812">Transmembrane</keyword>
<evidence type="ECO:0000256" key="1">
    <source>
        <dbReference type="SAM" id="Phobius"/>
    </source>
</evidence>
<gene>
    <name evidence="3" type="ORF">K5V21_11320</name>
</gene>
<evidence type="ECO:0000313" key="4">
    <source>
        <dbReference type="Proteomes" id="UP001299068"/>
    </source>
</evidence>
<feature type="transmembrane region" description="Helical" evidence="1">
    <location>
        <begin position="44"/>
        <end position="65"/>
    </location>
</feature>
<dbReference type="Gene3D" id="2.60.40.1630">
    <property type="entry name" value="bacillus anthracis domain"/>
    <property type="match status" value="1"/>
</dbReference>
<dbReference type="RefSeq" id="WP_221861345.1">
    <property type="nucleotide sequence ID" value="NZ_JAIKTU010000008.1"/>
</dbReference>
<reference evidence="3 4" key="1">
    <citation type="journal article" date="2021" name="Cell Host Microbe">
        <title>in vivo commensal control of Clostridioides difficile virulence.</title>
        <authorList>
            <person name="Girinathan B.P."/>
            <person name="Dibenedetto N."/>
            <person name="Worley J.N."/>
            <person name="Peltier J."/>
            <person name="Arrieta-Ortiz M.L."/>
            <person name="Rupa Christinal Immanuel S."/>
            <person name="Lavin R."/>
            <person name="Delaney M.L."/>
            <person name="Cummins C."/>
            <person name="Hoffmann M."/>
            <person name="Luo Y."/>
            <person name="Gonzalez-Escalona N."/>
            <person name="Allard M."/>
            <person name="Onderdonk A.B."/>
            <person name="Gerber G.K."/>
            <person name="Sonenshein A.L."/>
            <person name="Baliga N."/>
            <person name="Dupuy B."/>
            <person name="Bry L."/>
        </authorList>
    </citation>
    <scope>NUCLEOTIDE SEQUENCE [LARGE SCALE GENOMIC DNA]</scope>
    <source>
        <strain evidence="3 4">DSM 599</strain>
    </source>
</reference>
<feature type="domain" description="DUF4179" evidence="2">
    <location>
        <begin position="35"/>
        <end position="121"/>
    </location>
</feature>
<protein>
    <submittedName>
        <fullName evidence="3">DUF4179 domain-containing protein</fullName>
    </submittedName>
</protein>
<proteinExistence type="predicted"/>
<sequence>MDNFDKRIKNKINDEIKGIPEDLDKKIEGLLNNKKKNNRWKRPVAVAAIGFIVFSGIGMTFTSYATGMDIKDIVYSILGFNNNYNKYATGINETQSSEGMKVTITSVVFDGYKINIAYKLEVDDDKQYLIDTNGFNLQTNNLGKTKIKINNKNVNTSSGEHWNLDEEGNQIGVLSYDVEEGWLDDILIPNVSKKLLDNNVSKEFIGKNAENFNIEININKDINGKEANWKFNVPISNEKLRDDIKEYKINKSEDGVNVESIIVTPLSIYVKGNLGKDYEGLKIILEDNKGEKYNFMAANITGNFGMYKFRFEFDNKIKNLKDIKTKIFYNNKELKELETKLNIG</sequence>
<organism evidence="3 4">
    <name type="scientific">Clostridium sardiniense</name>
    <name type="common">Clostridium absonum</name>
    <dbReference type="NCBI Taxonomy" id="29369"/>
    <lineage>
        <taxon>Bacteria</taxon>
        <taxon>Bacillati</taxon>
        <taxon>Bacillota</taxon>
        <taxon>Clostridia</taxon>
        <taxon>Eubacteriales</taxon>
        <taxon>Clostridiaceae</taxon>
        <taxon>Clostridium</taxon>
    </lineage>
</organism>
<name>A0ABS7KZL6_CLOSR</name>
<evidence type="ECO:0000259" key="2">
    <source>
        <dbReference type="Pfam" id="PF13786"/>
    </source>
</evidence>